<keyword evidence="3 7" id="KW-0547">Nucleotide-binding</keyword>
<proteinExistence type="inferred from homology"/>
<keyword evidence="2 7" id="KW-0436">Ligase</keyword>
<organism evidence="10 11">
    <name type="scientific">Alicyclobacillus tolerans</name>
    <dbReference type="NCBI Taxonomy" id="90970"/>
    <lineage>
        <taxon>Bacteria</taxon>
        <taxon>Bacillati</taxon>
        <taxon>Bacillota</taxon>
        <taxon>Bacilli</taxon>
        <taxon>Bacillales</taxon>
        <taxon>Alicyclobacillaceae</taxon>
        <taxon>Alicyclobacillus</taxon>
    </lineage>
</organism>
<dbReference type="InterPro" id="IPR014729">
    <property type="entry name" value="Rossmann-like_a/b/a_fold"/>
</dbReference>
<keyword evidence="4 7" id="KW-0067">ATP-binding</keyword>
<feature type="domain" description="Aminoacyl-tRNA synthetase class I anticodon-binding" evidence="9">
    <location>
        <begin position="343"/>
        <end position="479"/>
    </location>
</feature>
<evidence type="ECO:0000256" key="1">
    <source>
        <dbReference type="ARBA" id="ARBA00007894"/>
    </source>
</evidence>
<comment type="subunit">
    <text evidence="7">Monomer.</text>
</comment>
<dbReference type="PANTHER" id="PTHR43311">
    <property type="entry name" value="GLUTAMATE--TRNA LIGASE"/>
    <property type="match status" value="1"/>
</dbReference>
<dbReference type="PRINTS" id="PR00987">
    <property type="entry name" value="TRNASYNTHGLU"/>
</dbReference>
<keyword evidence="11" id="KW-1185">Reference proteome</keyword>
<evidence type="ECO:0000313" key="11">
    <source>
        <dbReference type="Proteomes" id="UP001229209"/>
    </source>
</evidence>
<evidence type="ECO:0000256" key="6">
    <source>
        <dbReference type="ARBA" id="ARBA00023146"/>
    </source>
</evidence>
<dbReference type="Gene3D" id="1.10.10.350">
    <property type="match status" value="1"/>
</dbReference>
<dbReference type="Proteomes" id="UP001229209">
    <property type="component" value="Unassembled WGS sequence"/>
</dbReference>
<dbReference type="NCBIfam" id="TIGR00464">
    <property type="entry name" value="gltX_bact"/>
    <property type="match status" value="1"/>
</dbReference>
<protein>
    <recommendedName>
        <fullName evidence="7">Glutamate--tRNA ligase</fullName>
        <ecNumber evidence="7">6.1.1.17</ecNumber>
    </recommendedName>
    <alternativeName>
        <fullName evidence="7">Glutamyl-tRNA synthetase</fullName>
        <shortName evidence="7">GluRS</shortName>
    </alternativeName>
</protein>
<feature type="short sequence motif" description="'KMSKS' region" evidence="7">
    <location>
        <begin position="251"/>
        <end position="255"/>
    </location>
</feature>
<feature type="domain" description="Glutamyl/glutaminyl-tRNA synthetase class Ib catalytic" evidence="8">
    <location>
        <begin position="4"/>
        <end position="321"/>
    </location>
</feature>
<name>A0ABT9LWB6_9BACL</name>
<comment type="caution">
    <text evidence="7">Lacks conserved residue(s) required for the propagation of feature annotation.</text>
</comment>
<comment type="caution">
    <text evidence="10">The sequence shown here is derived from an EMBL/GenBank/DDBJ whole genome shotgun (WGS) entry which is preliminary data.</text>
</comment>
<comment type="subcellular location">
    <subcellularLocation>
        <location evidence="7">Cytoplasm</location>
    </subcellularLocation>
</comment>
<keyword evidence="7" id="KW-0963">Cytoplasm</keyword>
<feature type="short sequence motif" description="'HIGH' region" evidence="7">
    <location>
        <begin position="10"/>
        <end position="20"/>
    </location>
</feature>
<dbReference type="InterPro" id="IPR033910">
    <property type="entry name" value="GluRS_core"/>
</dbReference>
<dbReference type="CDD" id="cd00808">
    <property type="entry name" value="GluRS_core"/>
    <property type="match status" value="1"/>
</dbReference>
<dbReference type="InterPro" id="IPR049940">
    <property type="entry name" value="GluQ/Sye"/>
</dbReference>
<evidence type="ECO:0000256" key="5">
    <source>
        <dbReference type="ARBA" id="ARBA00022917"/>
    </source>
</evidence>
<sequence length="482" mass="54430">MMTVRVRYAPSPTGHLHIGGVRTALFNYLFAKRHGGDFILRVEDTDLDRNVPGAEQETLEGFRWLGLSWQEGPDIGGPHAPYRCTERLSLYEEALQKLLHTGAAYPCFCTEEELAAEREQAAAVGQMPRYSGKCRGLSAERQQELIAQGRKPSYRLAVPQGIQLSFDDHIRGHVEFLSDDLGDFVIYKSNGMPTYNFQVVIDDAAMQITHVIRGEEHLSNTPRQLLVYRALQLTPPVFAHLPQVLNTDRKKLSKRDPNVQPVDAYRYEGYLPAAIVNFLALLGWSPGGEEEILSLQSLEEKFSLERVNRSGAVFDVDKLRWMAAQYIKASSREELLPLVEKQLHEKRWPLPQGKDLDWLWAVVELVREGAASARQVIEAAAGFFQTSVDYPESIRMALQETTAKQVVERFAEKFAEIPCWTPEVGKEALKTLSKELSLKGKPLFMPIRMAVTGSEHGPDLQQTLTLLPREWVLQRLAAARQV</sequence>
<evidence type="ECO:0000256" key="3">
    <source>
        <dbReference type="ARBA" id="ARBA00022741"/>
    </source>
</evidence>
<dbReference type="SUPFAM" id="SSF52374">
    <property type="entry name" value="Nucleotidylyl transferase"/>
    <property type="match status" value="1"/>
</dbReference>
<feature type="binding site" evidence="7">
    <location>
        <position position="254"/>
    </location>
    <ligand>
        <name>ATP</name>
        <dbReference type="ChEBI" id="CHEBI:30616"/>
    </ligand>
</feature>
<dbReference type="PANTHER" id="PTHR43311:SF2">
    <property type="entry name" value="GLUTAMATE--TRNA LIGASE, MITOCHONDRIAL-RELATED"/>
    <property type="match status" value="1"/>
</dbReference>
<dbReference type="EMBL" id="JAURUO010000007">
    <property type="protein sequence ID" value="MDP9728481.1"/>
    <property type="molecule type" value="Genomic_DNA"/>
</dbReference>
<comment type="function">
    <text evidence="7">Catalyzes the attachment of glutamate to tRNA(Glu) in a two-step reaction: glutamate is first activated by ATP to form Glu-AMP and then transferred to the acceptor end of tRNA(Glu).</text>
</comment>
<dbReference type="GO" id="GO:0050561">
    <property type="term" value="F:glutamate-tRNA(Gln) ligase activity"/>
    <property type="evidence" value="ECO:0007669"/>
    <property type="project" value="UniProtKB-EC"/>
</dbReference>
<dbReference type="InterPro" id="IPR001412">
    <property type="entry name" value="aa-tRNA-synth_I_CS"/>
</dbReference>
<reference evidence="10 11" key="1">
    <citation type="submission" date="2023-07" db="EMBL/GenBank/DDBJ databases">
        <title>Genomic Encyclopedia of Type Strains, Phase IV (KMG-IV): sequencing the most valuable type-strain genomes for metagenomic binning, comparative biology and taxonomic classification.</title>
        <authorList>
            <person name="Goeker M."/>
        </authorList>
    </citation>
    <scope>NUCLEOTIDE SEQUENCE [LARGE SCALE GENOMIC DNA]</scope>
    <source>
        <strain evidence="10 11">DSM 25924</strain>
    </source>
</reference>
<dbReference type="EC" id="6.1.1.17" evidence="7"/>
<evidence type="ECO:0000259" key="8">
    <source>
        <dbReference type="Pfam" id="PF00749"/>
    </source>
</evidence>
<dbReference type="InterPro" id="IPR000924">
    <property type="entry name" value="Glu/Gln-tRNA-synth"/>
</dbReference>
<evidence type="ECO:0000256" key="7">
    <source>
        <dbReference type="HAMAP-Rule" id="MF_00022"/>
    </source>
</evidence>
<dbReference type="InterPro" id="IPR004527">
    <property type="entry name" value="Glu-tRNA-ligase_bac/mito"/>
</dbReference>
<evidence type="ECO:0000259" key="9">
    <source>
        <dbReference type="Pfam" id="PF19269"/>
    </source>
</evidence>
<dbReference type="InterPro" id="IPR020058">
    <property type="entry name" value="Glu/Gln-tRNA-synth_Ib_cat-dom"/>
</dbReference>
<dbReference type="Pfam" id="PF19269">
    <property type="entry name" value="Anticodon_2"/>
    <property type="match status" value="1"/>
</dbReference>
<evidence type="ECO:0000256" key="2">
    <source>
        <dbReference type="ARBA" id="ARBA00022598"/>
    </source>
</evidence>
<keyword evidence="5 7" id="KW-0648">Protein biosynthesis</keyword>
<dbReference type="HAMAP" id="MF_00022">
    <property type="entry name" value="Glu_tRNA_synth_type1"/>
    <property type="match status" value="1"/>
</dbReference>
<dbReference type="InterPro" id="IPR008925">
    <property type="entry name" value="aa_tRNA-synth_I_cd-bd_sf"/>
</dbReference>
<evidence type="ECO:0000313" key="10">
    <source>
        <dbReference type="EMBL" id="MDP9728481.1"/>
    </source>
</evidence>
<accession>A0ABT9LWB6</accession>
<dbReference type="Pfam" id="PF00749">
    <property type="entry name" value="tRNA-synt_1c"/>
    <property type="match status" value="1"/>
</dbReference>
<comment type="catalytic activity">
    <reaction evidence="7">
        <text>tRNA(Glu) + L-glutamate + ATP = L-glutamyl-tRNA(Glu) + AMP + diphosphate</text>
        <dbReference type="Rhea" id="RHEA:23540"/>
        <dbReference type="Rhea" id="RHEA-COMP:9663"/>
        <dbReference type="Rhea" id="RHEA-COMP:9680"/>
        <dbReference type="ChEBI" id="CHEBI:29985"/>
        <dbReference type="ChEBI" id="CHEBI:30616"/>
        <dbReference type="ChEBI" id="CHEBI:33019"/>
        <dbReference type="ChEBI" id="CHEBI:78442"/>
        <dbReference type="ChEBI" id="CHEBI:78520"/>
        <dbReference type="ChEBI" id="CHEBI:456215"/>
        <dbReference type="EC" id="6.1.1.17"/>
    </reaction>
</comment>
<gene>
    <name evidence="7" type="primary">gltX</name>
    <name evidence="10" type="ORF">J2S04_001431</name>
</gene>
<dbReference type="InterPro" id="IPR020751">
    <property type="entry name" value="aa-tRNA-synth_I_codon-bd_sub2"/>
</dbReference>
<dbReference type="InterPro" id="IPR045462">
    <property type="entry name" value="aa-tRNA-synth_I_cd-bd"/>
</dbReference>
<dbReference type="SUPFAM" id="SSF48163">
    <property type="entry name" value="An anticodon-binding domain of class I aminoacyl-tRNA synthetases"/>
    <property type="match status" value="1"/>
</dbReference>
<dbReference type="Gene3D" id="3.40.50.620">
    <property type="entry name" value="HUPs"/>
    <property type="match status" value="1"/>
</dbReference>
<evidence type="ECO:0000256" key="4">
    <source>
        <dbReference type="ARBA" id="ARBA00022840"/>
    </source>
</evidence>
<comment type="similarity">
    <text evidence="1 7">Belongs to the class-I aminoacyl-tRNA synthetase family. Glutamate--tRNA ligase type 1 subfamily.</text>
</comment>
<keyword evidence="6 7" id="KW-0030">Aminoacyl-tRNA synthetase</keyword>
<dbReference type="PROSITE" id="PS00178">
    <property type="entry name" value="AA_TRNA_LIGASE_I"/>
    <property type="match status" value="1"/>
</dbReference>